<dbReference type="RefSeq" id="WP_377067196.1">
    <property type="nucleotide sequence ID" value="NZ_JBHSJJ010000013.1"/>
</dbReference>
<dbReference type="CDD" id="cd02966">
    <property type="entry name" value="TlpA_like_family"/>
    <property type="match status" value="1"/>
</dbReference>
<dbReference type="PANTHER" id="PTHR42852">
    <property type="entry name" value="THIOL:DISULFIDE INTERCHANGE PROTEIN DSBE"/>
    <property type="match status" value="1"/>
</dbReference>
<dbReference type="InterPro" id="IPR036249">
    <property type="entry name" value="Thioredoxin-like_sf"/>
</dbReference>
<dbReference type="InterPro" id="IPR050553">
    <property type="entry name" value="Thioredoxin_ResA/DsbE_sf"/>
</dbReference>
<dbReference type="EMBL" id="JBHSJJ010000013">
    <property type="protein sequence ID" value="MFC4873888.1"/>
    <property type="molecule type" value="Genomic_DNA"/>
</dbReference>
<sequence>MFINFLLIFFMLFSDNQSHTPVMRELQVISFEEFEGITKQPSDKLRIFNFWATWCAPCVKEMPAFEKINASDPEVEVIFISMDDGRKPERVTAFIEKKSIQAPVYLLDEVDFNSWIDKVNETWSGAIPATLFLKPDGSRFFHEGELDKDELEELIDQLK</sequence>
<evidence type="ECO:0000313" key="2">
    <source>
        <dbReference type="EMBL" id="MFC4873888.1"/>
    </source>
</evidence>
<protein>
    <submittedName>
        <fullName evidence="2">TlpA family protein disulfide reductase</fullName>
    </submittedName>
</protein>
<dbReference type="Proteomes" id="UP001595818">
    <property type="component" value="Unassembled WGS sequence"/>
</dbReference>
<dbReference type="SUPFAM" id="SSF52833">
    <property type="entry name" value="Thioredoxin-like"/>
    <property type="match status" value="1"/>
</dbReference>
<evidence type="ECO:0000259" key="1">
    <source>
        <dbReference type="PROSITE" id="PS51352"/>
    </source>
</evidence>
<comment type="caution">
    <text evidence="2">The sequence shown here is derived from an EMBL/GenBank/DDBJ whole genome shotgun (WGS) entry which is preliminary data.</text>
</comment>
<feature type="domain" description="Thioredoxin" evidence="1">
    <location>
        <begin position="1"/>
        <end position="159"/>
    </location>
</feature>
<dbReference type="Gene3D" id="3.40.30.10">
    <property type="entry name" value="Glutaredoxin"/>
    <property type="match status" value="1"/>
</dbReference>
<organism evidence="2 3">
    <name type="scientific">Negadavirga shengliensis</name>
    <dbReference type="NCBI Taxonomy" id="1389218"/>
    <lineage>
        <taxon>Bacteria</taxon>
        <taxon>Pseudomonadati</taxon>
        <taxon>Bacteroidota</taxon>
        <taxon>Cytophagia</taxon>
        <taxon>Cytophagales</taxon>
        <taxon>Cyclobacteriaceae</taxon>
        <taxon>Negadavirga</taxon>
    </lineage>
</organism>
<dbReference type="InterPro" id="IPR013766">
    <property type="entry name" value="Thioredoxin_domain"/>
</dbReference>
<keyword evidence="3" id="KW-1185">Reference proteome</keyword>
<proteinExistence type="predicted"/>
<accession>A0ABV9T550</accession>
<dbReference type="InterPro" id="IPR000866">
    <property type="entry name" value="AhpC/TSA"/>
</dbReference>
<evidence type="ECO:0000313" key="3">
    <source>
        <dbReference type="Proteomes" id="UP001595818"/>
    </source>
</evidence>
<dbReference type="PANTHER" id="PTHR42852:SF13">
    <property type="entry name" value="PROTEIN DIPZ"/>
    <property type="match status" value="1"/>
</dbReference>
<reference evidence="3" key="1">
    <citation type="journal article" date="2019" name="Int. J. Syst. Evol. Microbiol.">
        <title>The Global Catalogue of Microorganisms (GCM) 10K type strain sequencing project: providing services to taxonomists for standard genome sequencing and annotation.</title>
        <authorList>
            <consortium name="The Broad Institute Genomics Platform"/>
            <consortium name="The Broad Institute Genome Sequencing Center for Infectious Disease"/>
            <person name="Wu L."/>
            <person name="Ma J."/>
        </authorList>
    </citation>
    <scope>NUCLEOTIDE SEQUENCE [LARGE SCALE GENOMIC DNA]</scope>
    <source>
        <strain evidence="3">CGMCC 4.7466</strain>
    </source>
</reference>
<gene>
    <name evidence="2" type="ORF">ACFPFU_19445</name>
</gene>
<dbReference type="PROSITE" id="PS51352">
    <property type="entry name" value="THIOREDOXIN_2"/>
    <property type="match status" value="1"/>
</dbReference>
<name>A0ABV9T550_9BACT</name>
<dbReference type="Pfam" id="PF00578">
    <property type="entry name" value="AhpC-TSA"/>
    <property type="match status" value="1"/>
</dbReference>